<organism evidence="12 13">
    <name type="scientific">Scylla paramamosain</name>
    <name type="common">Mud crab</name>
    <dbReference type="NCBI Taxonomy" id="85552"/>
    <lineage>
        <taxon>Eukaryota</taxon>
        <taxon>Metazoa</taxon>
        <taxon>Ecdysozoa</taxon>
        <taxon>Arthropoda</taxon>
        <taxon>Crustacea</taxon>
        <taxon>Multicrustacea</taxon>
        <taxon>Malacostraca</taxon>
        <taxon>Eumalacostraca</taxon>
        <taxon>Eucarida</taxon>
        <taxon>Decapoda</taxon>
        <taxon>Pleocyemata</taxon>
        <taxon>Brachyura</taxon>
        <taxon>Eubrachyura</taxon>
        <taxon>Portunoidea</taxon>
        <taxon>Portunidae</taxon>
        <taxon>Portuninae</taxon>
        <taxon>Scylla</taxon>
    </lineage>
</organism>
<comment type="similarity">
    <text evidence="1 8">Belongs to the glycosyl hydrolase 35 family.</text>
</comment>
<reference evidence="12 13" key="1">
    <citation type="submission" date="2023-03" db="EMBL/GenBank/DDBJ databases">
        <title>High-quality genome of Scylla paramamosain provides insights in environmental adaptation.</title>
        <authorList>
            <person name="Zhang L."/>
        </authorList>
    </citation>
    <scope>NUCLEOTIDE SEQUENCE [LARGE SCALE GENOMIC DNA]</scope>
    <source>
        <strain evidence="12">LZ_2023a</strain>
        <tissue evidence="12">Muscle</tissue>
    </source>
</reference>
<dbReference type="PRINTS" id="PR00742">
    <property type="entry name" value="GLHYDRLASE35"/>
</dbReference>
<evidence type="ECO:0000256" key="5">
    <source>
        <dbReference type="ARBA" id="ARBA00023295"/>
    </source>
</evidence>
<dbReference type="FunFam" id="3.20.20.80:FF:000017">
    <property type="entry name" value="Beta-galactosidase"/>
    <property type="match status" value="1"/>
</dbReference>
<dbReference type="AlphaFoldDB" id="A0AAW0TC69"/>
<dbReference type="PROSITE" id="PS01182">
    <property type="entry name" value="GLYCOSYL_HYDROL_F35"/>
    <property type="match status" value="1"/>
</dbReference>
<dbReference type="PIRSF" id="PIRSF006336">
    <property type="entry name" value="B-gal"/>
    <property type="match status" value="1"/>
</dbReference>
<accession>A0AAW0TC69</accession>
<evidence type="ECO:0000256" key="2">
    <source>
        <dbReference type="ARBA" id="ARBA00022729"/>
    </source>
</evidence>
<dbReference type="Pfam" id="PF21317">
    <property type="entry name" value="BetaGal_ABD_1"/>
    <property type="match status" value="1"/>
</dbReference>
<keyword evidence="2" id="KW-0732">Signal</keyword>
<protein>
    <recommendedName>
        <fullName evidence="7">Beta-galactosidase</fullName>
        <ecNumber evidence="7">3.2.1.23</ecNumber>
    </recommendedName>
</protein>
<dbReference type="InterPro" id="IPR008979">
    <property type="entry name" value="Galactose-bd-like_sf"/>
</dbReference>
<dbReference type="Proteomes" id="UP001487740">
    <property type="component" value="Unassembled WGS sequence"/>
</dbReference>
<dbReference type="GO" id="GO:0004565">
    <property type="term" value="F:beta-galactosidase activity"/>
    <property type="evidence" value="ECO:0007669"/>
    <property type="project" value="UniProtKB-EC"/>
</dbReference>
<feature type="domain" description="Beta-galactosidase galactose-binding" evidence="11">
    <location>
        <begin position="586"/>
        <end position="649"/>
    </location>
</feature>
<evidence type="ECO:0000259" key="9">
    <source>
        <dbReference type="Pfam" id="PF01301"/>
    </source>
</evidence>
<evidence type="ECO:0000256" key="7">
    <source>
        <dbReference type="RuleBase" id="RU000675"/>
    </source>
</evidence>
<evidence type="ECO:0000256" key="4">
    <source>
        <dbReference type="ARBA" id="ARBA00023180"/>
    </source>
</evidence>
<dbReference type="SUPFAM" id="SSF49785">
    <property type="entry name" value="Galactose-binding domain-like"/>
    <property type="match status" value="1"/>
</dbReference>
<dbReference type="InterPro" id="IPR001944">
    <property type="entry name" value="Glycoside_Hdrlase_35"/>
</dbReference>
<feature type="active site" description="Nucleophile" evidence="6">
    <location>
        <position position="305"/>
    </location>
</feature>
<keyword evidence="3 7" id="KW-0378">Hydrolase</keyword>
<keyword evidence="5 7" id="KW-0326">Glycosidase</keyword>
<dbReference type="PANTHER" id="PTHR23421">
    <property type="entry name" value="BETA-GALACTOSIDASE RELATED"/>
    <property type="match status" value="1"/>
</dbReference>
<sequence>MTCFLPPCRQETAPPPQSQPARFEGDLIMGTGPLCSRVTALLVTFLTLMALAGVTAEEDKGSQERRFTIDYDNNQFLKDGMPFRYVSGSIHYFRVLPSEWRDRLRKLRMAGFNALTTYVEWSSHEPEAGVYDFSGINDLTHFLTIAQEEDLLVILRPGPYIDAERDMGGLPYWLLNKNPDMKLRTSDPTYLNYVDIWFRDVLLPKVKPLLYENGGPIIMLQVENEYGYQPECDFAYTSHLRDLMVESLGKGPVLFTTDGDEVDDLKCGKIPEVYATVDFGSSTNVTEAFGAMRLFEPRGPLVNSEYYPGWLDYWSVPHSTVKAEKVASNLDEMLALNASVNVYVFHGGTSFGFTAGSDFENRFMPCPTSYDYDAPLSEAGDPTEKYWVLRNVTGKYLPLPPGEVPPASPKFGYGKVSLAPTGSVFQMADLLQKVTNKWPLTFEELLVPNGIVVYQTVLPFRIADPARLTLGDIHDRGYVFVDTEFAGMVSREQDMYDLAIYARPNQTITIVVESQGRVCYGHQINDFKGITTNVTLSDHTLEGWTMTPLPITHTSRLQNALTRLHSWAVAQNIPPLGLLGTNKGGMTFFSGSFQVPGDSSHPRDTFLRLDGWNKGVAWVNDFCLGRYWPEVGPQVTLYVPRGVLHQGTNTLLLLEQESAPCLTPDTCHATLQETNIIDGPTPL</sequence>
<evidence type="ECO:0000313" key="12">
    <source>
        <dbReference type="EMBL" id="KAK8384052.1"/>
    </source>
</evidence>
<dbReference type="Gene3D" id="3.20.20.80">
    <property type="entry name" value="Glycosidases"/>
    <property type="match status" value="1"/>
</dbReference>
<dbReference type="InterPro" id="IPR048912">
    <property type="entry name" value="BetaGal1-like_ABD1"/>
</dbReference>
<proteinExistence type="inferred from homology"/>
<dbReference type="EC" id="3.2.1.23" evidence="7"/>
<dbReference type="InterPro" id="IPR017853">
    <property type="entry name" value="GH"/>
</dbReference>
<dbReference type="InterPro" id="IPR048913">
    <property type="entry name" value="BetaGal_gal-bd"/>
</dbReference>
<evidence type="ECO:0000256" key="6">
    <source>
        <dbReference type="PIRSR" id="PIRSR006336-1"/>
    </source>
</evidence>
<dbReference type="InterPro" id="IPR031330">
    <property type="entry name" value="Gly_Hdrlase_35_cat"/>
</dbReference>
<evidence type="ECO:0000256" key="1">
    <source>
        <dbReference type="ARBA" id="ARBA00009809"/>
    </source>
</evidence>
<dbReference type="Pfam" id="PF01301">
    <property type="entry name" value="Glyco_hydro_35"/>
    <property type="match status" value="1"/>
</dbReference>
<evidence type="ECO:0000256" key="8">
    <source>
        <dbReference type="RuleBase" id="RU003679"/>
    </source>
</evidence>
<dbReference type="InterPro" id="IPR019801">
    <property type="entry name" value="Glyco_hydro_35_CS"/>
</dbReference>
<name>A0AAW0TC69_SCYPA</name>
<dbReference type="Gene3D" id="2.60.120.260">
    <property type="entry name" value="Galactose-binding domain-like"/>
    <property type="match status" value="2"/>
</dbReference>
<dbReference type="InterPro" id="IPR026283">
    <property type="entry name" value="B-gal_1-like"/>
</dbReference>
<dbReference type="SUPFAM" id="SSF51445">
    <property type="entry name" value="(Trans)glycosidases"/>
    <property type="match status" value="1"/>
</dbReference>
<keyword evidence="4" id="KW-0325">Glycoprotein</keyword>
<comment type="catalytic activity">
    <reaction evidence="7">
        <text>Hydrolysis of terminal non-reducing beta-D-galactose residues in beta-D-galactosides.</text>
        <dbReference type="EC" id="3.2.1.23"/>
    </reaction>
</comment>
<evidence type="ECO:0000313" key="13">
    <source>
        <dbReference type="Proteomes" id="UP001487740"/>
    </source>
</evidence>
<evidence type="ECO:0000259" key="11">
    <source>
        <dbReference type="Pfam" id="PF21467"/>
    </source>
</evidence>
<comment type="caution">
    <text evidence="12">The sequence shown here is derived from an EMBL/GenBank/DDBJ whole genome shotgun (WGS) entry which is preliminary data.</text>
</comment>
<evidence type="ECO:0000259" key="10">
    <source>
        <dbReference type="Pfam" id="PF21317"/>
    </source>
</evidence>
<dbReference type="GO" id="GO:0005975">
    <property type="term" value="P:carbohydrate metabolic process"/>
    <property type="evidence" value="ECO:0007669"/>
    <property type="project" value="InterPro"/>
</dbReference>
<feature type="active site" description="Proton donor" evidence="6">
    <location>
        <position position="225"/>
    </location>
</feature>
<feature type="domain" description="Beta-galactosidase 1-like first all-beta" evidence="10">
    <location>
        <begin position="439"/>
        <end position="549"/>
    </location>
</feature>
<gene>
    <name evidence="12" type="ORF">O3P69_016055</name>
</gene>
<dbReference type="Pfam" id="PF21467">
    <property type="entry name" value="BetaGal_gal-bd"/>
    <property type="match status" value="1"/>
</dbReference>
<dbReference type="EMBL" id="JARAKH010000036">
    <property type="protein sequence ID" value="KAK8384052.1"/>
    <property type="molecule type" value="Genomic_DNA"/>
</dbReference>
<feature type="domain" description="Glycoside hydrolase 35 catalytic" evidence="9">
    <location>
        <begin position="75"/>
        <end position="395"/>
    </location>
</feature>
<keyword evidence="13" id="KW-1185">Reference proteome</keyword>
<evidence type="ECO:0000256" key="3">
    <source>
        <dbReference type="ARBA" id="ARBA00022801"/>
    </source>
</evidence>